<sequence>MTSWRWLELVGAHGIMECKAPDPARPEGADTRMETRLAGRVGDTR</sequence>
<organism evidence="2 3">
    <name type="scientific">Ficus carica</name>
    <name type="common">Common fig</name>
    <dbReference type="NCBI Taxonomy" id="3494"/>
    <lineage>
        <taxon>Eukaryota</taxon>
        <taxon>Viridiplantae</taxon>
        <taxon>Streptophyta</taxon>
        <taxon>Embryophyta</taxon>
        <taxon>Tracheophyta</taxon>
        <taxon>Spermatophyta</taxon>
        <taxon>Magnoliopsida</taxon>
        <taxon>eudicotyledons</taxon>
        <taxon>Gunneridae</taxon>
        <taxon>Pentapetalae</taxon>
        <taxon>rosids</taxon>
        <taxon>fabids</taxon>
        <taxon>Rosales</taxon>
        <taxon>Moraceae</taxon>
        <taxon>Ficeae</taxon>
        <taxon>Ficus</taxon>
    </lineage>
</organism>
<proteinExistence type="predicted"/>
<protein>
    <submittedName>
        <fullName evidence="2">Uncharacterized protein</fullName>
    </submittedName>
</protein>
<evidence type="ECO:0000256" key="1">
    <source>
        <dbReference type="SAM" id="MobiDB-lite"/>
    </source>
</evidence>
<evidence type="ECO:0000313" key="3">
    <source>
        <dbReference type="Proteomes" id="UP001187192"/>
    </source>
</evidence>
<dbReference type="AlphaFoldDB" id="A0AA87ZK86"/>
<keyword evidence="3" id="KW-1185">Reference proteome</keyword>
<evidence type="ECO:0000313" key="2">
    <source>
        <dbReference type="EMBL" id="GMN38579.1"/>
    </source>
</evidence>
<feature type="region of interest" description="Disordered" evidence="1">
    <location>
        <begin position="20"/>
        <end position="45"/>
    </location>
</feature>
<accession>A0AA87ZK86</accession>
<gene>
    <name evidence="2" type="ORF">TIFTF001_007805</name>
</gene>
<name>A0AA87ZK86_FICCA</name>
<comment type="caution">
    <text evidence="2">The sequence shown here is derived from an EMBL/GenBank/DDBJ whole genome shotgun (WGS) entry which is preliminary data.</text>
</comment>
<dbReference type="Proteomes" id="UP001187192">
    <property type="component" value="Unassembled WGS sequence"/>
</dbReference>
<dbReference type="EMBL" id="BTGU01000008">
    <property type="protein sequence ID" value="GMN38579.1"/>
    <property type="molecule type" value="Genomic_DNA"/>
</dbReference>
<reference evidence="2" key="1">
    <citation type="submission" date="2023-07" db="EMBL/GenBank/DDBJ databases">
        <title>draft genome sequence of fig (Ficus carica).</title>
        <authorList>
            <person name="Takahashi T."/>
            <person name="Nishimura K."/>
        </authorList>
    </citation>
    <scope>NUCLEOTIDE SEQUENCE</scope>
</reference>